<feature type="compositionally biased region" description="Pro residues" evidence="1">
    <location>
        <begin position="98"/>
        <end position="108"/>
    </location>
</feature>
<gene>
    <name evidence="2" type="ORF">BJ878DRAFT_480632</name>
</gene>
<feature type="compositionally biased region" description="Low complexity" evidence="1">
    <location>
        <begin position="109"/>
        <end position="120"/>
    </location>
</feature>
<dbReference type="EMBL" id="MU253940">
    <property type="protein sequence ID" value="KAG9243952.1"/>
    <property type="molecule type" value="Genomic_DNA"/>
</dbReference>
<reference evidence="2" key="1">
    <citation type="journal article" date="2021" name="IMA Fungus">
        <title>Genomic characterization of three marine fungi, including Emericellopsis atlantica sp. nov. with signatures of a generalist lifestyle and marine biomass degradation.</title>
        <authorList>
            <person name="Hagestad O.C."/>
            <person name="Hou L."/>
            <person name="Andersen J.H."/>
            <person name="Hansen E.H."/>
            <person name="Altermark B."/>
            <person name="Li C."/>
            <person name="Kuhnert E."/>
            <person name="Cox R.J."/>
            <person name="Crous P.W."/>
            <person name="Spatafora J.W."/>
            <person name="Lail K."/>
            <person name="Amirebrahimi M."/>
            <person name="Lipzen A."/>
            <person name="Pangilinan J."/>
            <person name="Andreopoulos W."/>
            <person name="Hayes R.D."/>
            <person name="Ng V."/>
            <person name="Grigoriev I.V."/>
            <person name="Jackson S.A."/>
            <person name="Sutton T.D.S."/>
            <person name="Dobson A.D.W."/>
            <person name="Rama T."/>
        </authorList>
    </citation>
    <scope>NUCLEOTIDE SEQUENCE</scope>
    <source>
        <strain evidence="2">TRa3180A</strain>
    </source>
</reference>
<sequence length="196" mass="21614">MLPVRQSSRASVPPARLWFEKTYTPPLSAPNTLPDNSDTLLPTIEDQNTEDEFTDAMVDNNPPPGAVSFTAEQEAILDQRIAAAAASAVRAALATRSPPAPAPAPRPTPSQSQPRQTTPTLEPERSRRVMTADLQPLAGYYVPHIQPGSTTVKSHKVRYPRIAFSDHQGEIQNDSWKMDMKLFLEDYPGNFYTGDE</sequence>
<proteinExistence type="predicted"/>
<dbReference type="AlphaFoldDB" id="A0A9P7Z256"/>
<evidence type="ECO:0000313" key="3">
    <source>
        <dbReference type="Proteomes" id="UP000887226"/>
    </source>
</evidence>
<evidence type="ECO:0000313" key="2">
    <source>
        <dbReference type="EMBL" id="KAG9243952.1"/>
    </source>
</evidence>
<dbReference type="Proteomes" id="UP000887226">
    <property type="component" value="Unassembled WGS sequence"/>
</dbReference>
<accession>A0A9P7Z256</accession>
<protein>
    <submittedName>
        <fullName evidence="2">Uncharacterized protein</fullName>
    </submittedName>
</protein>
<feature type="region of interest" description="Disordered" evidence="1">
    <location>
        <begin position="47"/>
        <end position="67"/>
    </location>
</feature>
<evidence type="ECO:0000256" key="1">
    <source>
        <dbReference type="SAM" id="MobiDB-lite"/>
    </source>
</evidence>
<keyword evidence="3" id="KW-1185">Reference proteome</keyword>
<feature type="region of interest" description="Disordered" evidence="1">
    <location>
        <begin position="89"/>
        <end position="128"/>
    </location>
</feature>
<comment type="caution">
    <text evidence="2">The sequence shown here is derived from an EMBL/GenBank/DDBJ whole genome shotgun (WGS) entry which is preliminary data.</text>
</comment>
<organism evidence="2 3">
    <name type="scientific">Calycina marina</name>
    <dbReference type="NCBI Taxonomy" id="1763456"/>
    <lineage>
        <taxon>Eukaryota</taxon>
        <taxon>Fungi</taxon>
        <taxon>Dikarya</taxon>
        <taxon>Ascomycota</taxon>
        <taxon>Pezizomycotina</taxon>
        <taxon>Leotiomycetes</taxon>
        <taxon>Helotiales</taxon>
        <taxon>Pezizellaceae</taxon>
        <taxon>Calycina</taxon>
    </lineage>
</organism>
<name>A0A9P7Z256_9HELO</name>
<dbReference type="OrthoDB" id="3600130at2759"/>